<dbReference type="Gene3D" id="3.30.1130.10">
    <property type="match status" value="1"/>
</dbReference>
<dbReference type="InterPro" id="IPR029500">
    <property type="entry name" value="QueF"/>
</dbReference>
<protein>
    <submittedName>
        <fullName evidence="1">Uncharacterized protein</fullName>
    </submittedName>
</protein>
<organism evidence="1">
    <name type="scientific">uncultured Sulfurovum sp</name>
    <dbReference type="NCBI Taxonomy" id="269237"/>
    <lineage>
        <taxon>Bacteria</taxon>
        <taxon>Pseudomonadati</taxon>
        <taxon>Campylobacterota</taxon>
        <taxon>Epsilonproteobacteria</taxon>
        <taxon>Campylobacterales</taxon>
        <taxon>Sulfurovaceae</taxon>
        <taxon>Sulfurovum</taxon>
        <taxon>environmental samples</taxon>
    </lineage>
</organism>
<accession>A0A6S6TYH0</accession>
<evidence type="ECO:0000313" key="1">
    <source>
        <dbReference type="EMBL" id="CAA6821158.1"/>
    </source>
</evidence>
<dbReference type="SUPFAM" id="SSF55620">
    <property type="entry name" value="Tetrahydrobiopterin biosynthesis enzymes-like"/>
    <property type="match status" value="1"/>
</dbReference>
<dbReference type="InterPro" id="IPR043133">
    <property type="entry name" value="GTP-CH-I_C/QueF"/>
</dbReference>
<proteinExistence type="predicted"/>
<sequence>MILRKITIQQGTNIEYSSKELLFLAQSGQPYRGTIYINFSSKGETFNLLDLKKYITSLRSLTLNAEDIAHTIYQKIETSITTSSLGVVVDLTARGGIQQRISFGEYFEPIIKENVFQL</sequence>
<dbReference type="Pfam" id="PF14489">
    <property type="entry name" value="QueF"/>
    <property type="match status" value="1"/>
</dbReference>
<name>A0A6S6TYH0_9BACT</name>
<dbReference type="AlphaFoldDB" id="A0A6S6TYH0"/>
<dbReference type="EMBL" id="CACVAX010000058">
    <property type="protein sequence ID" value="CAA6821158.1"/>
    <property type="molecule type" value="Genomic_DNA"/>
</dbReference>
<dbReference type="GO" id="GO:0008616">
    <property type="term" value="P:tRNA queuosine(34) biosynthetic process"/>
    <property type="evidence" value="ECO:0007669"/>
    <property type="project" value="InterPro"/>
</dbReference>
<dbReference type="GO" id="GO:0033739">
    <property type="term" value="F:preQ1 synthase activity"/>
    <property type="evidence" value="ECO:0007669"/>
    <property type="project" value="InterPro"/>
</dbReference>
<reference evidence="1" key="1">
    <citation type="submission" date="2020-01" db="EMBL/GenBank/DDBJ databases">
        <authorList>
            <person name="Meier V. D."/>
            <person name="Meier V D."/>
        </authorList>
    </citation>
    <scope>NUCLEOTIDE SEQUENCE</scope>
    <source>
        <strain evidence="1">HLG_WM_MAG_04</strain>
    </source>
</reference>
<gene>
    <name evidence="1" type="ORF">HELGO_WM9177</name>
</gene>